<dbReference type="Proteomes" id="UP000565441">
    <property type="component" value="Unassembled WGS sequence"/>
</dbReference>
<sequence>MSKRTPSELSAVSALFNDCISIIQNRSTGNLDEAAEAWLKDARLDIMRQVEQSYQKLAEGINDPMSTPRWALDPSQRLNIYTKGHAYQLNAYCNAFVQEFKNLMAECAFDAAVTCSSTWTSETMYSIAIKFPVAGAAAPNAQRALSHSEITRRFKKLPRFSSNALRISQVIEDSDAEMGEDNEETVASPTRRWTRSQSAKRKRTQDEAGHGEGSTGTRRSKRLRGSTN</sequence>
<feature type="compositionally biased region" description="Acidic residues" evidence="1">
    <location>
        <begin position="175"/>
        <end position="184"/>
    </location>
</feature>
<gene>
    <name evidence="2" type="ORF">D9615_009086</name>
</gene>
<organism evidence="2 3">
    <name type="scientific">Tricholomella constricta</name>
    <dbReference type="NCBI Taxonomy" id="117010"/>
    <lineage>
        <taxon>Eukaryota</taxon>
        <taxon>Fungi</taxon>
        <taxon>Dikarya</taxon>
        <taxon>Basidiomycota</taxon>
        <taxon>Agaricomycotina</taxon>
        <taxon>Agaricomycetes</taxon>
        <taxon>Agaricomycetidae</taxon>
        <taxon>Agaricales</taxon>
        <taxon>Tricholomatineae</taxon>
        <taxon>Lyophyllaceae</taxon>
        <taxon>Tricholomella</taxon>
    </lineage>
</organism>
<proteinExistence type="predicted"/>
<feature type="compositionally biased region" description="Basic residues" evidence="1">
    <location>
        <begin position="192"/>
        <end position="203"/>
    </location>
</feature>
<feature type="compositionally biased region" description="Basic residues" evidence="1">
    <location>
        <begin position="218"/>
        <end position="228"/>
    </location>
</feature>
<protein>
    <submittedName>
        <fullName evidence="2">Uncharacterized protein</fullName>
    </submittedName>
</protein>
<feature type="region of interest" description="Disordered" evidence="1">
    <location>
        <begin position="175"/>
        <end position="228"/>
    </location>
</feature>
<evidence type="ECO:0000313" key="2">
    <source>
        <dbReference type="EMBL" id="KAF5374462.1"/>
    </source>
</evidence>
<reference evidence="2 3" key="1">
    <citation type="journal article" date="2020" name="ISME J.">
        <title>Uncovering the hidden diversity of litter-decomposition mechanisms in mushroom-forming fungi.</title>
        <authorList>
            <person name="Floudas D."/>
            <person name="Bentzer J."/>
            <person name="Ahren D."/>
            <person name="Johansson T."/>
            <person name="Persson P."/>
            <person name="Tunlid A."/>
        </authorList>
    </citation>
    <scope>NUCLEOTIDE SEQUENCE [LARGE SCALE GENOMIC DNA]</scope>
    <source>
        <strain evidence="2 3">CBS 661.87</strain>
    </source>
</reference>
<evidence type="ECO:0000313" key="3">
    <source>
        <dbReference type="Proteomes" id="UP000565441"/>
    </source>
</evidence>
<keyword evidence="3" id="KW-1185">Reference proteome</keyword>
<dbReference type="EMBL" id="JAACJP010000036">
    <property type="protein sequence ID" value="KAF5374462.1"/>
    <property type="molecule type" value="Genomic_DNA"/>
</dbReference>
<evidence type="ECO:0000256" key="1">
    <source>
        <dbReference type="SAM" id="MobiDB-lite"/>
    </source>
</evidence>
<comment type="caution">
    <text evidence="2">The sequence shown here is derived from an EMBL/GenBank/DDBJ whole genome shotgun (WGS) entry which is preliminary data.</text>
</comment>
<accession>A0A8H5H0P0</accession>
<name>A0A8H5H0P0_9AGAR</name>
<dbReference type="OrthoDB" id="3034830at2759"/>
<dbReference type="AlphaFoldDB" id="A0A8H5H0P0"/>